<evidence type="ECO:0000313" key="1">
    <source>
        <dbReference type="EMBL" id="KAK3760576.1"/>
    </source>
</evidence>
<organism evidence="1 2">
    <name type="scientific">Elysia crispata</name>
    <name type="common">lettuce slug</name>
    <dbReference type="NCBI Taxonomy" id="231223"/>
    <lineage>
        <taxon>Eukaryota</taxon>
        <taxon>Metazoa</taxon>
        <taxon>Spiralia</taxon>
        <taxon>Lophotrochozoa</taxon>
        <taxon>Mollusca</taxon>
        <taxon>Gastropoda</taxon>
        <taxon>Heterobranchia</taxon>
        <taxon>Euthyneura</taxon>
        <taxon>Panpulmonata</taxon>
        <taxon>Sacoglossa</taxon>
        <taxon>Placobranchoidea</taxon>
        <taxon>Plakobranchidae</taxon>
        <taxon>Elysia</taxon>
    </lineage>
</organism>
<protein>
    <submittedName>
        <fullName evidence="1">Uncharacterized protein</fullName>
    </submittedName>
</protein>
<gene>
    <name evidence="1" type="ORF">RRG08_022859</name>
</gene>
<keyword evidence="2" id="KW-1185">Reference proteome</keyword>
<comment type="caution">
    <text evidence="1">The sequence shown here is derived from an EMBL/GenBank/DDBJ whole genome shotgun (WGS) entry which is preliminary data.</text>
</comment>
<proteinExistence type="predicted"/>
<sequence length="195" mass="22220">MVVLQTSLTATILTGLQDYQYPNRSSSKDSRPLKIFLWSDWSKPNIYSFTKGPVRVSFPLFKANKIRLRINVCNAGFVAPRLGVILRHAVKNRGEQSGNKSDVNEVRSTRRHNVYVFPHRAKQQKVETTRKRQLVLVARDVEDAHVLMVYGCRVNTSTAPCPGSGQSTDHRKEPEVFVISSLPHFAQKFEDRQII</sequence>
<reference evidence="1" key="1">
    <citation type="journal article" date="2023" name="G3 (Bethesda)">
        <title>A reference genome for the long-term kleptoplast-retaining sea slug Elysia crispata morphotype clarki.</title>
        <authorList>
            <person name="Eastman K.E."/>
            <person name="Pendleton A.L."/>
            <person name="Shaikh M.A."/>
            <person name="Suttiyut T."/>
            <person name="Ogas R."/>
            <person name="Tomko P."/>
            <person name="Gavelis G."/>
            <person name="Widhalm J.R."/>
            <person name="Wisecaver J.H."/>
        </authorList>
    </citation>
    <scope>NUCLEOTIDE SEQUENCE</scope>
    <source>
        <strain evidence="1">ECLA1</strain>
    </source>
</reference>
<dbReference type="EMBL" id="JAWDGP010004972">
    <property type="protein sequence ID" value="KAK3760576.1"/>
    <property type="molecule type" value="Genomic_DNA"/>
</dbReference>
<evidence type="ECO:0000313" key="2">
    <source>
        <dbReference type="Proteomes" id="UP001283361"/>
    </source>
</evidence>
<accession>A0AAE1D7V8</accession>
<name>A0AAE1D7V8_9GAST</name>
<dbReference type="Proteomes" id="UP001283361">
    <property type="component" value="Unassembled WGS sequence"/>
</dbReference>
<dbReference type="AlphaFoldDB" id="A0AAE1D7V8"/>